<feature type="region of interest" description="Disordered" evidence="8">
    <location>
        <begin position="195"/>
        <end position="427"/>
    </location>
</feature>
<gene>
    <name evidence="10" type="ORF">AXG93_2912s1080</name>
    <name evidence="9" type="ORF">Mp_5g23020</name>
</gene>
<evidence type="ECO:0000313" key="10">
    <source>
        <dbReference type="EMBL" id="OAE32119.1"/>
    </source>
</evidence>
<feature type="compositionally biased region" description="Low complexity" evidence="8">
    <location>
        <begin position="321"/>
        <end position="335"/>
    </location>
</feature>
<feature type="compositionally biased region" description="Basic residues" evidence="8">
    <location>
        <begin position="415"/>
        <end position="427"/>
    </location>
</feature>
<evidence type="ECO:0000256" key="6">
    <source>
        <dbReference type="ARBA" id="ARBA00023054"/>
    </source>
</evidence>
<feature type="region of interest" description="Disordered" evidence="8">
    <location>
        <begin position="1"/>
        <end position="47"/>
    </location>
</feature>
<evidence type="ECO:0000256" key="3">
    <source>
        <dbReference type="ARBA" id="ARBA00018689"/>
    </source>
</evidence>
<evidence type="ECO:0000313" key="11">
    <source>
        <dbReference type="Proteomes" id="UP000077202"/>
    </source>
</evidence>
<reference evidence="10 11" key="1">
    <citation type="submission" date="2016-03" db="EMBL/GenBank/DDBJ databases">
        <title>Mechanisms controlling the formation of the plant cell surface in tip-growing cells are functionally conserved among land plants.</title>
        <authorList>
            <person name="Honkanen S."/>
            <person name="Jones V.A."/>
            <person name="Morieri G."/>
            <person name="Champion C."/>
            <person name="Hetherington A.J."/>
            <person name="Kelly S."/>
            <person name="Saint-Marcoux D."/>
            <person name="Proust H."/>
            <person name="Prescott H."/>
            <person name="Dolan L."/>
        </authorList>
    </citation>
    <scope>NUCLEOTIDE SEQUENCE [LARGE SCALE GENOMIC DNA]</scope>
    <source>
        <strain evidence="11">cv. Tak-1 and cv. Tak-2</strain>
        <tissue evidence="10">Whole gametophyte</tissue>
    </source>
</reference>
<organism evidence="10 11">
    <name type="scientific">Marchantia polymorpha subsp. ruderalis</name>
    <dbReference type="NCBI Taxonomy" id="1480154"/>
    <lineage>
        <taxon>Eukaryota</taxon>
        <taxon>Viridiplantae</taxon>
        <taxon>Streptophyta</taxon>
        <taxon>Embryophyta</taxon>
        <taxon>Marchantiophyta</taxon>
        <taxon>Marchantiopsida</taxon>
        <taxon>Marchantiidae</taxon>
        <taxon>Marchantiales</taxon>
        <taxon>Marchantiaceae</taxon>
        <taxon>Marchantia</taxon>
    </lineage>
</organism>
<dbReference type="Pfam" id="PF10153">
    <property type="entry name" value="Efg1"/>
    <property type="match status" value="1"/>
</dbReference>
<dbReference type="PANTHER" id="PTHR33911:SF1">
    <property type="entry name" value="RRNA-PROCESSING PROTEIN EFG1"/>
    <property type="match status" value="1"/>
</dbReference>
<dbReference type="InterPro" id="IPR019310">
    <property type="entry name" value="Efg1"/>
</dbReference>
<dbReference type="Proteomes" id="UP001162541">
    <property type="component" value="Chromosome 5"/>
</dbReference>
<evidence type="ECO:0000256" key="8">
    <source>
        <dbReference type="SAM" id="MobiDB-lite"/>
    </source>
</evidence>
<evidence type="ECO:0000313" key="12">
    <source>
        <dbReference type="Proteomes" id="UP001162541"/>
    </source>
</evidence>
<accession>A0A176WGB5</accession>
<dbReference type="EMBL" id="AP019870">
    <property type="protein sequence ID" value="BBN12805.1"/>
    <property type="molecule type" value="Genomic_DNA"/>
</dbReference>
<dbReference type="GO" id="GO:0000462">
    <property type="term" value="P:maturation of SSU-rRNA from tricistronic rRNA transcript (SSU-rRNA, 5.8S rRNA, LSU-rRNA)"/>
    <property type="evidence" value="ECO:0007669"/>
    <property type="project" value="TreeGrafter"/>
</dbReference>
<evidence type="ECO:0000256" key="1">
    <source>
        <dbReference type="ARBA" id="ARBA00004604"/>
    </source>
</evidence>
<comment type="similarity">
    <text evidence="2">Belongs to the EFG1 family.</text>
</comment>
<protein>
    <recommendedName>
        <fullName evidence="3">rRNA-processing protein EFG1</fullName>
    </recommendedName>
    <alternativeName>
        <fullName evidence="4">rRNA-processing protein efg1</fullName>
    </alternativeName>
</protein>
<dbReference type="GO" id="GO:0030688">
    <property type="term" value="C:preribosome, small subunit precursor"/>
    <property type="evidence" value="ECO:0007669"/>
    <property type="project" value="TreeGrafter"/>
</dbReference>
<dbReference type="Proteomes" id="UP000077202">
    <property type="component" value="Unassembled WGS sequence"/>
</dbReference>
<evidence type="ECO:0000256" key="4">
    <source>
        <dbReference type="ARBA" id="ARBA00019827"/>
    </source>
</evidence>
<evidence type="ECO:0000256" key="2">
    <source>
        <dbReference type="ARBA" id="ARBA00006916"/>
    </source>
</evidence>
<reference evidence="12" key="3">
    <citation type="journal article" date="2020" name="Curr. Biol.">
        <title>Chromatin organization in early land plants reveals an ancestral association between H3K27me3, transposons, and constitutive heterochromatin.</title>
        <authorList>
            <person name="Montgomery S.A."/>
            <person name="Tanizawa Y."/>
            <person name="Galik B."/>
            <person name="Wang N."/>
            <person name="Ito T."/>
            <person name="Mochizuki T."/>
            <person name="Akimcheva S."/>
            <person name="Bowman J.L."/>
            <person name="Cognat V."/>
            <person name="Marechal-Drouard L."/>
            <person name="Ekker H."/>
            <person name="Hong S.F."/>
            <person name="Kohchi T."/>
            <person name="Lin S.S."/>
            <person name="Liu L.D."/>
            <person name="Nakamura Y."/>
            <person name="Valeeva L.R."/>
            <person name="Shakirov E.V."/>
            <person name="Shippen D.E."/>
            <person name="Wei W.L."/>
            <person name="Yagura M."/>
            <person name="Yamaoka S."/>
            <person name="Yamato K.T."/>
            <person name="Liu C."/>
            <person name="Berger F."/>
        </authorList>
    </citation>
    <scope>NUCLEOTIDE SEQUENCE [LARGE SCALE GENOMIC DNA]</scope>
    <source>
        <strain evidence="12">Tak-1</strain>
    </source>
</reference>
<dbReference type="GO" id="GO:0005730">
    <property type="term" value="C:nucleolus"/>
    <property type="evidence" value="ECO:0007669"/>
    <property type="project" value="UniProtKB-SubCell"/>
</dbReference>
<comment type="subcellular location">
    <subcellularLocation>
        <location evidence="1">Nucleus</location>
        <location evidence="1">Nucleolus</location>
    </subcellularLocation>
</comment>
<reference evidence="9" key="2">
    <citation type="journal article" date="2019" name="Curr. Biol.">
        <title>Chromatin organization in early land plants reveals an ancestral association between H3K27me3, transposons, and constitutive heterochromatin.</title>
        <authorList>
            <person name="Montgomery S.A."/>
            <person name="Tanizawa Y."/>
            <person name="Galik B."/>
            <person name="Wang N."/>
            <person name="Ito T."/>
            <person name="Mochizuki T."/>
            <person name="Akimcheva S."/>
            <person name="Bowman J."/>
            <person name="Cognat V."/>
            <person name="Drouard L."/>
            <person name="Ekker H."/>
            <person name="Houng S."/>
            <person name="Kohchi T."/>
            <person name="Lin S."/>
            <person name="Liu L.D."/>
            <person name="Nakamura Y."/>
            <person name="Valeeva L.R."/>
            <person name="Shakirov E.V."/>
            <person name="Shippen D.E."/>
            <person name="Wei W."/>
            <person name="Yagura M."/>
            <person name="Yamaoka S."/>
            <person name="Yamato K.T."/>
            <person name="Liu C."/>
            <person name="Berger F."/>
        </authorList>
    </citation>
    <scope>NUCLEOTIDE SEQUENCE [LARGE SCALE GENOMIC DNA]</scope>
    <source>
        <strain evidence="9">Tak-1</strain>
    </source>
</reference>
<dbReference type="PANTHER" id="PTHR33911">
    <property type="entry name" value="RRNA-PROCESSING PROTEIN EFG1"/>
    <property type="match status" value="1"/>
</dbReference>
<name>A0A176WGB5_MARPO</name>
<keyword evidence="7" id="KW-0539">Nucleus</keyword>
<evidence type="ECO:0000256" key="7">
    <source>
        <dbReference type="ARBA" id="ARBA00023242"/>
    </source>
</evidence>
<feature type="compositionally biased region" description="Low complexity" evidence="8">
    <location>
        <begin position="357"/>
        <end position="372"/>
    </location>
</feature>
<keyword evidence="5" id="KW-0698">rRNA processing</keyword>
<keyword evidence="11" id="KW-1185">Reference proteome</keyword>
<feature type="compositionally biased region" description="Basic and acidic residues" evidence="8">
    <location>
        <begin position="232"/>
        <end position="245"/>
    </location>
</feature>
<evidence type="ECO:0000313" key="9">
    <source>
        <dbReference type="EMBL" id="BBN12805.1"/>
    </source>
</evidence>
<evidence type="ECO:0000256" key="5">
    <source>
        <dbReference type="ARBA" id="ARBA00022552"/>
    </source>
</evidence>
<dbReference type="InterPro" id="IPR050786">
    <property type="entry name" value="EFG1_rRNA-proc"/>
</dbReference>
<sequence length="427" mass="47061">MAHGGYGKRRVAGRPAFSSGDKSSGGRGLPRVKGAHGVRKDAENKKSKIVSIKNQIRSIERLLKKPLLLEEVKDAQEKRLEDLKKQAEQHARSELERKMSLRYRKVKFFERRKIERRIRRAEKQLRTLGDQNSAEGLELAQQLQQLKEDLEYVKFFPKTEKYVALFAGSDDELVAVRNELRERIKANIAAAAAAGVDLEETGSEDEAMDLSEDDFFMAGSSSDDADADDELTDKSPRLGDGDDVPKQVLPTPRIALSKRPSKSSDRSSKRPPFPSKDGNKDERQKSAKSFSQGGPSRLKSRTPTKQTAVKPWTSSSGGGNSRPSSSTGNSRPSSSAGNSRQPSLAGNSKSPSFAGYSRPSSFAANSRPSSSAVNSRKQLNKPVMRPARHSSVSDENTKGRSSVTSSHSVDDAQQPKKRKRTRPKKKK</sequence>
<keyword evidence="6" id="KW-0175">Coiled coil</keyword>
<dbReference type="EMBL" id="LVLJ01000884">
    <property type="protein sequence ID" value="OAE32119.1"/>
    <property type="molecule type" value="Genomic_DNA"/>
</dbReference>
<dbReference type="AlphaFoldDB" id="A0A176WGB5"/>
<feature type="compositionally biased region" description="Acidic residues" evidence="8">
    <location>
        <begin position="197"/>
        <end position="215"/>
    </location>
</feature>
<feature type="compositionally biased region" description="Polar residues" evidence="8">
    <location>
        <begin position="336"/>
        <end position="351"/>
    </location>
</feature>
<feature type="compositionally biased region" description="Basic residues" evidence="8">
    <location>
        <begin position="1"/>
        <end position="12"/>
    </location>
</feature>
<proteinExistence type="inferred from homology"/>